<evidence type="ECO:0000256" key="3">
    <source>
        <dbReference type="ARBA" id="ARBA00007823"/>
    </source>
</evidence>
<proteinExistence type="inferred from homology"/>
<dbReference type="GO" id="GO:0046872">
    <property type="term" value="F:metal ion binding"/>
    <property type="evidence" value="ECO:0007669"/>
    <property type="project" value="UniProtKB-KW"/>
</dbReference>
<keyword evidence="10" id="KW-0862">Zinc</keyword>
<comment type="catalytic activity">
    <reaction evidence="1">
        <text>Endonucleolytic cleavage of RNA, removing extra 3' nucleotides from tRNA precursor, generating 3' termini of tRNAs. A 3'-hydroxy group is left at the tRNA terminus and a 5'-phosphoryl group is left at the trailer molecule.</text>
        <dbReference type="EC" id="3.1.26.11"/>
    </reaction>
</comment>
<dbReference type="EC" id="3.1.26.11" evidence="4"/>
<evidence type="ECO:0000256" key="2">
    <source>
        <dbReference type="ARBA" id="ARBA00001947"/>
    </source>
</evidence>
<evidence type="ECO:0000313" key="13">
    <source>
        <dbReference type="Proteomes" id="UP000248961"/>
    </source>
</evidence>
<feature type="region of interest" description="Disordered" evidence="11">
    <location>
        <begin position="907"/>
        <end position="948"/>
    </location>
</feature>
<accession>A0A395IA71</accession>
<comment type="cofactor">
    <cofactor evidence="2">
        <name>Zn(2+)</name>
        <dbReference type="ChEBI" id="CHEBI:29105"/>
    </cofactor>
</comment>
<keyword evidence="5" id="KW-0819">tRNA processing</keyword>
<evidence type="ECO:0000256" key="1">
    <source>
        <dbReference type="ARBA" id="ARBA00000402"/>
    </source>
</evidence>
<comment type="similarity">
    <text evidence="3">Belongs to the RNase Z family.</text>
</comment>
<feature type="compositionally biased region" description="Polar residues" evidence="11">
    <location>
        <begin position="782"/>
        <end position="795"/>
    </location>
</feature>
<dbReference type="Gene3D" id="3.60.15.10">
    <property type="entry name" value="Ribonuclease Z/Hydroxyacylglutathione hydrolase-like"/>
    <property type="match status" value="2"/>
</dbReference>
<dbReference type="GO" id="GO:0005739">
    <property type="term" value="C:mitochondrion"/>
    <property type="evidence" value="ECO:0007669"/>
    <property type="project" value="TreeGrafter"/>
</dbReference>
<feature type="compositionally biased region" description="Gly residues" evidence="11">
    <location>
        <begin position="929"/>
        <end position="939"/>
    </location>
</feature>
<evidence type="ECO:0000256" key="6">
    <source>
        <dbReference type="ARBA" id="ARBA00022722"/>
    </source>
</evidence>
<sequence length="967" mass="106298">MPKKALPEKIHGVPYGTQNGKLVPQRGTLTIHGGRNLTHMMATARKFIFRQGLPLYMKEHDSESLAQHRQPGAADPFAEPTWSDKNIKVWVMSISPKPQSNPQDTAFVRSKSPRKRSHDEFQENEAASGVADQVIRENVVSNMFNSSWSLDALHESKLADVQMPAVMFVRNPETKDLERYHGPAPGSSEPLPDITVLVRKPWPGANVDKIPPTTWNEDAISYIVRNHDIRGKFDIQKARALKVPKGPSYSKLTSGESVLNEDGEVITPDMVLGAPKAGKGVAIIDLPTPAYVENLVSRPEWDSPAAASNMEAFIWILGPGVGDHPKLREFVAKMSHCKHTVSSKDYCPNYLAMKEVAQSTMQMAQLRPDNFPMPVYDNATVPQSGSSTEAVGHSSERAPLEPLEPGLIINMEPTSGINTSEVIPQYDPKNTQLTLPDAVKARLGAISNRVQSPAFLERLHTFQKDLPGADVEITTLGTGSSVPSKYRNVSSTLIYAPGYGYYLLDCGEGTLGQLRRIFEPEKLREVFQNMRMIWVSHLHADHQLGIANVIKAWYEVNYPKGVPRTDFIEEDMSKVLQDKRLFVVCEEMMTTWLEEYASVEDYGFGKVVALSAYPIQVKGGTFETHFVYRHCRVDGTYPGQKETGANPKTTTLRFQDDQDPHSALLREAIGLSDILPARVQHCRGAMAVSLVYPDGFKLSFSGDCRPSPSFALTGRGSTVLIHEATFQDDMAGSAVAKKHSTFSEAMAVARQMEARALLLTHFSQRYQRLTTMDSDNDDTSPKSRPTNRRQGSGTLRTKDVPDDDDDAMETEEPDNSTPQLDGRDANTGDGVIRYVASDESANGANTPSLPGFTPSDTYRGPFVTAFDYMRVRVADFPIFQAYVPAIEKLFMILEQASTAANAENARQVTEAQTQKRQAKAANAKAWKRGGAGGGGGGGRAKSPVRDGFKSKSVAAKLALAKHGSSAD</sequence>
<name>A0A395IA71_ASPHC</name>
<protein>
    <recommendedName>
        <fullName evidence="4">ribonuclease Z</fullName>
        <ecNumber evidence="4">3.1.26.11</ecNumber>
    </recommendedName>
</protein>
<reference evidence="12 13" key="1">
    <citation type="submission" date="2018-02" db="EMBL/GenBank/DDBJ databases">
        <title>The genomes of Aspergillus section Nigri reveals drivers in fungal speciation.</title>
        <authorList>
            <consortium name="DOE Joint Genome Institute"/>
            <person name="Vesth T.C."/>
            <person name="Nybo J."/>
            <person name="Theobald S."/>
            <person name="Brandl J."/>
            <person name="Frisvad J.C."/>
            <person name="Nielsen K.F."/>
            <person name="Lyhne E.K."/>
            <person name="Kogle M.E."/>
            <person name="Kuo A."/>
            <person name="Riley R."/>
            <person name="Clum A."/>
            <person name="Nolan M."/>
            <person name="Lipzen A."/>
            <person name="Salamov A."/>
            <person name="Henrissat B."/>
            <person name="Wiebenga A."/>
            <person name="De vries R.P."/>
            <person name="Grigoriev I.V."/>
            <person name="Mortensen U.H."/>
            <person name="Andersen M.R."/>
            <person name="Baker S.E."/>
        </authorList>
    </citation>
    <scope>NUCLEOTIDE SEQUENCE [LARGE SCALE GENOMIC DNA]</scope>
    <source>
        <strain evidence="12 13">CBS 101889</strain>
    </source>
</reference>
<dbReference type="Pfam" id="PF23023">
    <property type="entry name" value="Anti-Pycsar_Apyc1"/>
    <property type="match status" value="1"/>
</dbReference>
<keyword evidence="13" id="KW-1185">Reference proteome</keyword>
<keyword evidence="8" id="KW-0255">Endonuclease</keyword>
<dbReference type="AlphaFoldDB" id="A0A395IA71"/>
<dbReference type="STRING" id="1450537.A0A395IA71"/>
<dbReference type="GeneID" id="37198813"/>
<evidence type="ECO:0000256" key="8">
    <source>
        <dbReference type="ARBA" id="ARBA00022759"/>
    </source>
</evidence>
<evidence type="ECO:0000256" key="11">
    <source>
        <dbReference type="SAM" id="MobiDB-lite"/>
    </source>
</evidence>
<feature type="compositionally biased region" description="Low complexity" evidence="11">
    <location>
        <begin position="911"/>
        <end position="924"/>
    </location>
</feature>
<dbReference type="VEuPathDB" id="FungiDB:BO97DRAFT_402512"/>
<dbReference type="RefSeq" id="XP_025556075.1">
    <property type="nucleotide sequence ID" value="XM_025694524.1"/>
</dbReference>
<evidence type="ECO:0000256" key="9">
    <source>
        <dbReference type="ARBA" id="ARBA00022801"/>
    </source>
</evidence>
<dbReference type="GO" id="GO:1990180">
    <property type="term" value="P:mitochondrial tRNA 3'-end processing"/>
    <property type="evidence" value="ECO:0007669"/>
    <property type="project" value="TreeGrafter"/>
</dbReference>
<keyword evidence="6" id="KW-0540">Nuclease</keyword>
<evidence type="ECO:0000313" key="12">
    <source>
        <dbReference type="EMBL" id="RAL16921.1"/>
    </source>
</evidence>
<evidence type="ECO:0000256" key="4">
    <source>
        <dbReference type="ARBA" id="ARBA00012477"/>
    </source>
</evidence>
<keyword evidence="9" id="KW-0378">Hydrolase</keyword>
<dbReference type="InterPro" id="IPR047151">
    <property type="entry name" value="RNZ2-like"/>
</dbReference>
<keyword evidence="7" id="KW-0479">Metal-binding</keyword>
<dbReference type="InterPro" id="IPR036866">
    <property type="entry name" value="RibonucZ/Hydroxyglut_hydro"/>
</dbReference>
<dbReference type="CDD" id="cd07718">
    <property type="entry name" value="RNaseZ_ELAC1_ELAC2-C-term-like_MBL-fold"/>
    <property type="match status" value="1"/>
</dbReference>
<dbReference type="EMBL" id="KZ824268">
    <property type="protein sequence ID" value="RAL16921.1"/>
    <property type="molecule type" value="Genomic_DNA"/>
</dbReference>
<gene>
    <name evidence="12" type="ORF">BO97DRAFT_402512</name>
</gene>
<evidence type="ECO:0000256" key="10">
    <source>
        <dbReference type="ARBA" id="ARBA00022833"/>
    </source>
</evidence>
<feature type="region of interest" description="Disordered" evidence="11">
    <location>
        <begin position="770"/>
        <end position="828"/>
    </location>
</feature>
<evidence type="ECO:0000256" key="7">
    <source>
        <dbReference type="ARBA" id="ARBA00022723"/>
    </source>
</evidence>
<dbReference type="GO" id="GO:0042781">
    <property type="term" value="F:3'-tRNA processing endoribonuclease activity"/>
    <property type="evidence" value="ECO:0007669"/>
    <property type="project" value="UniProtKB-EC"/>
</dbReference>
<dbReference type="SUPFAM" id="SSF56281">
    <property type="entry name" value="Metallo-hydrolase/oxidoreductase"/>
    <property type="match status" value="2"/>
</dbReference>
<feature type="compositionally biased region" description="Acidic residues" evidence="11">
    <location>
        <begin position="801"/>
        <end position="814"/>
    </location>
</feature>
<dbReference type="OrthoDB" id="527344at2759"/>
<dbReference type="Proteomes" id="UP000248961">
    <property type="component" value="Unassembled WGS sequence"/>
</dbReference>
<feature type="region of interest" description="Disordered" evidence="11">
    <location>
        <begin position="95"/>
        <end position="129"/>
    </location>
</feature>
<dbReference type="PANTHER" id="PTHR12553:SF49">
    <property type="entry name" value="ZINC PHOSPHODIESTERASE ELAC PROTEIN 2"/>
    <property type="match status" value="1"/>
</dbReference>
<evidence type="ECO:0000256" key="5">
    <source>
        <dbReference type="ARBA" id="ARBA00022694"/>
    </source>
</evidence>
<dbReference type="PANTHER" id="PTHR12553">
    <property type="entry name" value="ZINC PHOSPHODIESTERASE ELAC PROTEIN 2"/>
    <property type="match status" value="1"/>
</dbReference>
<organism evidence="12 13">
    <name type="scientific">Aspergillus homomorphus (strain CBS 101889)</name>
    <dbReference type="NCBI Taxonomy" id="1450537"/>
    <lineage>
        <taxon>Eukaryota</taxon>
        <taxon>Fungi</taxon>
        <taxon>Dikarya</taxon>
        <taxon>Ascomycota</taxon>
        <taxon>Pezizomycotina</taxon>
        <taxon>Eurotiomycetes</taxon>
        <taxon>Eurotiomycetidae</taxon>
        <taxon>Eurotiales</taxon>
        <taxon>Aspergillaceae</taxon>
        <taxon>Aspergillus</taxon>
        <taxon>Aspergillus subgen. Circumdati</taxon>
    </lineage>
</organism>